<dbReference type="Proteomes" id="UP000593571">
    <property type="component" value="Unassembled WGS sequence"/>
</dbReference>
<keyword evidence="2" id="KW-1185">Reference proteome</keyword>
<proteinExistence type="predicted"/>
<comment type="caution">
    <text evidence="1">The sequence shown here is derived from an EMBL/GenBank/DDBJ whole genome shotgun (WGS) entry which is preliminary data.</text>
</comment>
<gene>
    <name evidence="1" type="ORF">HJG63_010428</name>
</gene>
<name>A0A7J8JH26_ROUAE</name>
<evidence type="ECO:0000313" key="1">
    <source>
        <dbReference type="EMBL" id="KAF6496203.1"/>
    </source>
</evidence>
<accession>A0A7J8JH26</accession>
<dbReference type="EMBL" id="JACASE010000002">
    <property type="protein sequence ID" value="KAF6496203.1"/>
    <property type="molecule type" value="Genomic_DNA"/>
</dbReference>
<reference evidence="1 2" key="1">
    <citation type="journal article" date="2020" name="Nature">
        <title>Six reference-quality genomes reveal evolution of bat adaptations.</title>
        <authorList>
            <person name="Jebb D."/>
            <person name="Huang Z."/>
            <person name="Pippel M."/>
            <person name="Hughes G.M."/>
            <person name="Lavrichenko K."/>
            <person name="Devanna P."/>
            <person name="Winkler S."/>
            <person name="Jermiin L.S."/>
            <person name="Skirmuntt E.C."/>
            <person name="Katzourakis A."/>
            <person name="Burkitt-Gray L."/>
            <person name="Ray D.A."/>
            <person name="Sullivan K.A.M."/>
            <person name="Roscito J.G."/>
            <person name="Kirilenko B.M."/>
            <person name="Davalos L.M."/>
            <person name="Corthals A.P."/>
            <person name="Power M.L."/>
            <person name="Jones G."/>
            <person name="Ransome R.D."/>
            <person name="Dechmann D.K.N."/>
            <person name="Locatelli A.G."/>
            <person name="Puechmaille S.J."/>
            <person name="Fedrigo O."/>
            <person name="Jarvis E.D."/>
            <person name="Hiller M."/>
            <person name="Vernes S.C."/>
            <person name="Myers E.W."/>
            <person name="Teeling E.C."/>
        </authorList>
    </citation>
    <scope>NUCLEOTIDE SEQUENCE [LARGE SCALE GENOMIC DNA]</scope>
    <source>
        <strain evidence="1">MRouAeg1</strain>
        <tissue evidence="1">Muscle</tissue>
    </source>
</reference>
<evidence type="ECO:0000313" key="2">
    <source>
        <dbReference type="Proteomes" id="UP000593571"/>
    </source>
</evidence>
<dbReference type="AlphaFoldDB" id="A0A7J8JH26"/>
<organism evidence="1 2">
    <name type="scientific">Rousettus aegyptiacus</name>
    <name type="common">Egyptian fruit bat</name>
    <name type="synonym">Pteropus aegyptiacus</name>
    <dbReference type="NCBI Taxonomy" id="9407"/>
    <lineage>
        <taxon>Eukaryota</taxon>
        <taxon>Metazoa</taxon>
        <taxon>Chordata</taxon>
        <taxon>Craniata</taxon>
        <taxon>Vertebrata</taxon>
        <taxon>Euteleostomi</taxon>
        <taxon>Mammalia</taxon>
        <taxon>Eutheria</taxon>
        <taxon>Laurasiatheria</taxon>
        <taxon>Chiroptera</taxon>
        <taxon>Yinpterochiroptera</taxon>
        <taxon>Pteropodoidea</taxon>
        <taxon>Pteropodidae</taxon>
        <taxon>Rousettinae</taxon>
        <taxon>Rousettus</taxon>
    </lineage>
</organism>
<sequence length="125" mass="12818">MCVISSSASQEGLSRQMNAIGYQHQPCECHGIFTPAACVPGGPPPSFLSVGGWSPRWSEGGLWGHCLPGRGSPPGPGHHGACSCHTSVSPAQASEASLSPFLPSFVLTSAGLTSSVKVRRSLFAS</sequence>
<protein>
    <submittedName>
        <fullName evidence="1">Uncharacterized protein</fullName>
    </submittedName>
</protein>